<dbReference type="Proteomes" id="UP000009136">
    <property type="component" value="Chromosome 14"/>
</dbReference>
<dbReference type="eggNOG" id="KOG1508">
    <property type="taxonomic scope" value="Eukaryota"/>
</dbReference>
<dbReference type="GO" id="GO:0008284">
    <property type="term" value="P:positive regulation of cell population proliferation"/>
    <property type="evidence" value="ECO:0007669"/>
    <property type="project" value="Ensembl"/>
</dbReference>
<dbReference type="Gene3D" id="1.20.5.1500">
    <property type="match status" value="1"/>
</dbReference>
<dbReference type="GO" id="GO:0005634">
    <property type="term" value="C:nucleus"/>
    <property type="evidence" value="ECO:0000318"/>
    <property type="project" value="GO_Central"/>
</dbReference>
<dbReference type="InterPro" id="IPR037231">
    <property type="entry name" value="NAP-like_sf"/>
</dbReference>
<dbReference type="GO" id="GO:0071480">
    <property type="term" value="P:cellular response to gamma radiation"/>
    <property type="evidence" value="ECO:0007669"/>
    <property type="project" value="Ensembl"/>
</dbReference>
<comment type="similarity">
    <text evidence="1 6">Belongs to the nucleosome assembly protein (NAP) family.</text>
</comment>
<feature type="compositionally biased region" description="Low complexity" evidence="7">
    <location>
        <begin position="161"/>
        <end position="177"/>
    </location>
</feature>
<keyword evidence="9" id="KW-1185">Reference proteome</keyword>
<evidence type="ECO:0000256" key="7">
    <source>
        <dbReference type="SAM" id="MobiDB-lite"/>
    </source>
</evidence>
<reference evidence="8" key="3">
    <citation type="submission" date="2025-09" db="UniProtKB">
        <authorList>
            <consortium name="Ensembl"/>
        </authorList>
    </citation>
    <scope>IDENTIFICATION</scope>
    <source>
        <strain evidence="8">Hereford</strain>
    </source>
</reference>
<evidence type="ECO:0000256" key="6">
    <source>
        <dbReference type="RuleBase" id="RU003876"/>
    </source>
</evidence>
<dbReference type="SUPFAM" id="SSF143113">
    <property type="entry name" value="NAP-like"/>
    <property type="match status" value="1"/>
</dbReference>
<dbReference type="Bgee" id="ENSBTAG00000011572">
    <property type="expression patterns" value="Expressed in Ammon's horn and 102 other cell types or tissues"/>
</dbReference>
<feature type="region of interest" description="Disordered" evidence="7">
    <location>
        <begin position="1"/>
        <end position="76"/>
    </location>
</feature>
<dbReference type="HOGENOM" id="CLU_051687_2_1_1"/>
<gene>
    <name evidence="8" type="primary">TSPYL5</name>
</gene>
<protein>
    <recommendedName>
        <fullName evidence="5">Testis-specific Y-encoded-like protein 5</fullName>
    </recommendedName>
</protein>
<dbReference type="Gene3D" id="3.30.1120.90">
    <property type="entry name" value="Nucleosome assembly protein"/>
    <property type="match status" value="1"/>
</dbReference>
<dbReference type="PaxDb" id="9913-ENSBTAP00000052115"/>
<feature type="region of interest" description="Disordered" evidence="7">
    <location>
        <begin position="387"/>
        <end position="415"/>
    </location>
</feature>
<dbReference type="InParanoid" id="E1BAA3"/>
<feature type="compositionally biased region" description="Basic and acidic residues" evidence="7">
    <location>
        <begin position="27"/>
        <end position="37"/>
    </location>
</feature>
<sequence>MSGRSKGRRSSRAKGRGKSRAKGRVRAAPDDAPRDPDPPECQRLGEETKAAQVQAGAVWGGPEGAAPAPPRRPGEEAACRLPLDCGLALRARAAGTRGQAVTRPCLVKATSFPERLVSDTVFVGTVGTVARPRNGPRVGSRRGPAAKKAPDTCSAVGRGSAALAGGKPKKGPAAEAASVPVGEEKVENAGSGPPATEGSMDTLENVQLKLETMNAQADRAYLRLSRKFGQLRLHHLERRNLLIQNIPGFWGQAFQNHPQLSSFLNNQDKEVLSFLNSLEVEELGLARLGYKIKFYFGRNPYFQNKVLIKEYGCGPSGQVVSRSTPIQWLPGHDLQTLSQGNPDNSRSFFGWFSNHSSIESDKIVEIINEELWPNPLQYYLMSEGARAEKGKEGRPGPARPPGETPEPGPSRNPAGCWTDGQAGTCGHVLTVVKLWLQTCTEMERPRVPSPSYIIYQLWSTQFHLHLHLPACIVDRKSKTLCQFNWDHFGRLRHSAGGDRGGLHSHYRIRSAFCFSC</sequence>
<dbReference type="GeneTree" id="ENSGT00940000162862"/>
<dbReference type="Pfam" id="PF00956">
    <property type="entry name" value="NAP"/>
    <property type="match status" value="1"/>
</dbReference>
<feature type="compositionally biased region" description="Basic residues" evidence="7">
    <location>
        <begin position="1"/>
        <end position="25"/>
    </location>
</feature>
<dbReference type="FunFam" id="1.20.5.1500:FF:000008">
    <property type="entry name" value="Testis-specific Y-encoded-like protein 5"/>
    <property type="match status" value="1"/>
</dbReference>
<comment type="subunit">
    <text evidence="4">Interacts with USP7.</text>
</comment>
<reference evidence="8" key="1">
    <citation type="submission" date="2018-03" db="EMBL/GenBank/DDBJ databases">
        <title>ARS-UCD1.2.</title>
        <authorList>
            <person name="Rosen B.D."/>
            <person name="Bickhart D.M."/>
            <person name="Koren S."/>
            <person name="Schnabel R.D."/>
            <person name="Hall R."/>
            <person name="Zimin A."/>
            <person name="Dreischer C."/>
            <person name="Schultheiss S."/>
            <person name="Schroeder S.G."/>
            <person name="Elsik C.G."/>
            <person name="Couldrey C."/>
            <person name="Liu G.E."/>
            <person name="Van Tassell C.P."/>
            <person name="Phillippy A.M."/>
            <person name="Smith T.P.L."/>
            <person name="Medrano J.F."/>
        </authorList>
    </citation>
    <scope>NUCLEOTIDE SEQUENCE [LARGE SCALE GENOMIC DNA]</scope>
    <source>
        <strain evidence="8">Hereford</strain>
    </source>
</reference>
<dbReference type="GO" id="GO:0003682">
    <property type="term" value="F:chromatin binding"/>
    <property type="evidence" value="ECO:0000318"/>
    <property type="project" value="GO_Central"/>
</dbReference>
<dbReference type="Ensembl" id="ENSBTAT00000056995.5">
    <property type="protein sequence ID" value="ENSBTAP00000052115.4"/>
    <property type="gene ID" value="ENSBTAG00000011572.8"/>
</dbReference>
<evidence type="ECO:0000256" key="4">
    <source>
        <dbReference type="ARBA" id="ARBA00065104"/>
    </source>
</evidence>
<dbReference type="VEuPathDB" id="HostDB:ENSBTAG00000011572"/>
<dbReference type="AlphaFoldDB" id="E1BAA3"/>
<dbReference type="InterPro" id="IPR002164">
    <property type="entry name" value="NAP_family"/>
</dbReference>
<feature type="compositionally biased region" description="Pro residues" evidence="7">
    <location>
        <begin position="397"/>
        <end position="410"/>
    </location>
</feature>
<dbReference type="GO" id="GO:0051897">
    <property type="term" value="P:positive regulation of phosphatidylinositol 3-kinase/protein kinase B signal transduction"/>
    <property type="evidence" value="ECO:0007669"/>
    <property type="project" value="Ensembl"/>
</dbReference>
<dbReference type="FunFam" id="3.30.1120.90:FF:000002">
    <property type="entry name" value="Testis-specific Y-encoded-like protein 2"/>
    <property type="match status" value="1"/>
</dbReference>
<comment type="function">
    <text evidence="3">Involved in modulation of cell growth and cellular response to gamma radiation probably via regulation of the Akt signaling pathway. Involved in regulation of p53/TP53. Suppresses p53/TP53 protein levels and promotes its ubiquitination; the function is dependent on USP7 and independent on MDM2. Proposed to displace p53/TP53 from interaction with USP7.</text>
</comment>
<accession>E1BAA3</accession>
<dbReference type="GO" id="GO:0000785">
    <property type="term" value="C:chromatin"/>
    <property type="evidence" value="ECO:0000318"/>
    <property type="project" value="GO_Central"/>
</dbReference>
<evidence type="ECO:0000313" key="9">
    <source>
        <dbReference type="Proteomes" id="UP000009136"/>
    </source>
</evidence>
<evidence type="ECO:0000256" key="1">
    <source>
        <dbReference type="ARBA" id="ARBA00009947"/>
    </source>
</evidence>
<dbReference type="GO" id="GO:0031398">
    <property type="term" value="P:positive regulation of protein ubiquitination"/>
    <property type="evidence" value="ECO:0007669"/>
    <property type="project" value="Ensembl"/>
</dbReference>
<dbReference type="GO" id="GO:0006334">
    <property type="term" value="P:nucleosome assembly"/>
    <property type="evidence" value="ECO:0007669"/>
    <property type="project" value="InterPro"/>
</dbReference>
<evidence type="ECO:0000256" key="2">
    <source>
        <dbReference type="ARBA" id="ARBA00022604"/>
    </source>
</evidence>
<dbReference type="PANTHER" id="PTHR11875">
    <property type="entry name" value="TESTIS-SPECIFIC Y-ENCODED PROTEIN"/>
    <property type="match status" value="1"/>
</dbReference>
<dbReference type="GO" id="GO:0042393">
    <property type="term" value="F:histone binding"/>
    <property type="evidence" value="ECO:0000318"/>
    <property type="project" value="GO_Central"/>
</dbReference>
<proteinExistence type="inferred from homology"/>
<evidence type="ECO:0000313" key="8">
    <source>
        <dbReference type="Ensembl" id="ENSBTAP00000052115.4"/>
    </source>
</evidence>
<feature type="region of interest" description="Disordered" evidence="7">
    <location>
        <begin position="133"/>
        <end position="200"/>
    </location>
</feature>
<reference evidence="8" key="2">
    <citation type="submission" date="2025-08" db="UniProtKB">
        <authorList>
            <consortium name="Ensembl"/>
        </authorList>
    </citation>
    <scope>IDENTIFICATION</scope>
    <source>
        <strain evidence="8">Hereford</strain>
    </source>
</reference>
<evidence type="ECO:0000256" key="3">
    <source>
        <dbReference type="ARBA" id="ARBA00059448"/>
    </source>
</evidence>
<dbReference type="FunCoup" id="E1BAA3">
    <property type="interactions" value="505"/>
</dbReference>
<dbReference type="STRING" id="9913.ENSBTAP00000052115"/>
<dbReference type="OrthoDB" id="19419at2759"/>
<organism evidence="8 9">
    <name type="scientific">Bos taurus</name>
    <name type="common">Bovine</name>
    <dbReference type="NCBI Taxonomy" id="9913"/>
    <lineage>
        <taxon>Eukaryota</taxon>
        <taxon>Metazoa</taxon>
        <taxon>Chordata</taxon>
        <taxon>Craniata</taxon>
        <taxon>Vertebrata</taxon>
        <taxon>Euteleostomi</taxon>
        <taxon>Mammalia</taxon>
        <taxon>Eutheria</taxon>
        <taxon>Laurasiatheria</taxon>
        <taxon>Artiodactyla</taxon>
        <taxon>Ruminantia</taxon>
        <taxon>Pecora</taxon>
        <taxon>Bovidae</taxon>
        <taxon>Bovinae</taxon>
        <taxon>Bos</taxon>
    </lineage>
</organism>
<keyword evidence="2" id="KW-0341">Growth regulation</keyword>
<name>E1BAA3_BOVIN</name>
<evidence type="ECO:0000256" key="5">
    <source>
        <dbReference type="ARBA" id="ARBA00072196"/>
    </source>
</evidence>